<name>A9IE27_BORPD</name>
<dbReference type="PANTHER" id="PTHR35804">
    <property type="entry name" value="LYSINE EXPORTER LYSO"/>
    <property type="match status" value="1"/>
</dbReference>
<keyword evidence="1" id="KW-1133">Transmembrane helix</keyword>
<protein>
    <recommendedName>
        <fullName evidence="4">Lysine exporter LysO family protein</fullName>
    </recommendedName>
</protein>
<proteinExistence type="predicted"/>
<dbReference type="Proteomes" id="UP000001225">
    <property type="component" value="Chromosome"/>
</dbReference>
<feature type="transmembrane region" description="Helical" evidence="1">
    <location>
        <begin position="71"/>
        <end position="95"/>
    </location>
</feature>
<feature type="transmembrane region" description="Helical" evidence="1">
    <location>
        <begin position="136"/>
        <end position="158"/>
    </location>
</feature>
<dbReference type="InterPro" id="IPR005642">
    <property type="entry name" value="LysO"/>
</dbReference>
<dbReference type="EMBL" id="AM902716">
    <property type="protein sequence ID" value="CAP41670.1"/>
    <property type="molecule type" value="Genomic_DNA"/>
</dbReference>
<keyword evidence="1" id="KW-0812">Transmembrane</keyword>
<organism evidence="2 3">
    <name type="scientific">Bordetella petrii (strain ATCC BAA-461 / DSM 12804 / CCUG 43448 / CIP 107267 / Se-1111R)</name>
    <dbReference type="NCBI Taxonomy" id="340100"/>
    <lineage>
        <taxon>Bacteria</taxon>
        <taxon>Pseudomonadati</taxon>
        <taxon>Pseudomonadota</taxon>
        <taxon>Betaproteobacteria</taxon>
        <taxon>Burkholderiales</taxon>
        <taxon>Alcaligenaceae</taxon>
        <taxon>Bordetella</taxon>
    </lineage>
</organism>
<sequence length="240" mass="25498">MKAAVIFSVCTTAVPCLLIVMFRTRQRQFPANARQPFRLSLVWPPLKECLIALSMVALGGVLYLFQERMAGGGLALPSSSMLLSILILLVGIDLTQIKLDARWFSRSILIVPVSVVIGSMLGGAIAAWMTGESMKVSLALSSGFGWFTLSSVMIGDALGQTYGTMALMTDLLRELLAIVVLYTLGRHQPQVSIGSAGATALDSTLPIIKQACSPDAVPLALVSGFLLTLLAPVFISAILT</sequence>
<dbReference type="PANTHER" id="PTHR35804:SF1">
    <property type="entry name" value="LYSINE EXPORTER LYSO"/>
    <property type="match status" value="1"/>
</dbReference>
<feature type="transmembrane region" description="Helical" evidence="1">
    <location>
        <begin position="6"/>
        <end position="24"/>
    </location>
</feature>
<dbReference type="eggNOG" id="COG2431">
    <property type="taxonomic scope" value="Bacteria"/>
</dbReference>
<dbReference type="Pfam" id="PF03956">
    <property type="entry name" value="Lys_export"/>
    <property type="match status" value="1"/>
</dbReference>
<accession>A9IE27</accession>
<feature type="transmembrane region" description="Helical" evidence="1">
    <location>
        <begin position="107"/>
        <end position="130"/>
    </location>
</feature>
<dbReference type="GO" id="GO:0015661">
    <property type="term" value="F:L-lysine efflux transmembrane transporter activity"/>
    <property type="evidence" value="ECO:0007669"/>
    <property type="project" value="InterPro"/>
</dbReference>
<dbReference type="GO" id="GO:0005886">
    <property type="term" value="C:plasma membrane"/>
    <property type="evidence" value="ECO:0007669"/>
    <property type="project" value="TreeGrafter"/>
</dbReference>
<evidence type="ECO:0000313" key="2">
    <source>
        <dbReference type="EMBL" id="CAP41670.1"/>
    </source>
</evidence>
<evidence type="ECO:0000256" key="1">
    <source>
        <dbReference type="SAM" id="Phobius"/>
    </source>
</evidence>
<evidence type="ECO:0000313" key="3">
    <source>
        <dbReference type="Proteomes" id="UP000001225"/>
    </source>
</evidence>
<keyword evidence="3" id="KW-1185">Reference proteome</keyword>
<evidence type="ECO:0008006" key="4">
    <source>
        <dbReference type="Google" id="ProtNLM"/>
    </source>
</evidence>
<dbReference type="AlphaFoldDB" id="A9IE27"/>
<feature type="transmembrane region" description="Helical" evidence="1">
    <location>
        <begin position="45"/>
        <end position="65"/>
    </location>
</feature>
<gene>
    <name evidence="2" type="ordered locus">Bpet1335</name>
</gene>
<feature type="transmembrane region" description="Helical" evidence="1">
    <location>
        <begin position="216"/>
        <end position="239"/>
    </location>
</feature>
<keyword evidence="1" id="KW-0472">Membrane</keyword>
<dbReference type="KEGG" id="bpt:Bpet1335"/>
<reference evidence="2 3" key="1">
    <citation type="journal article" date="2008" name="BMC Genomics">
        <title>The missing link: Bordetella petrii is endowed with both the metabolic versatility of environmental bacteria and virulence traits of pathogenic Bordetellae.</title>
        <authorList>
            <person name="Gross R."/>
            <person name="Guzman C.A."/>
            <person name="Sebaihia M."/>
            <person name="Martins Dos Santos V.A."/>
            <person name="Pieper D.H."/>
            <person name="Koebnik R."/>
            <person name="Lechner M."/>
            <person name="Bartels D."/>
            <person name="Buhrmester J."/>
            <person name="Choudhuri J.V."/>
            <person name="Ebensen T."/>
            <person name="Gaigalat L."/>
            <person name="Herrmann S."/>
            <person name="Khachane A.N."/>
            <person name="Larisch C."/>
            <person name="Link S."/>
            <person name="Linke B."/>
            <person name="Meyer F."/>
            <person name="Mormann S."/>
            <person name="Nakunst D."/>
            <person name="Rueckert C."/>
            <person name="Schneiker-Bekel S."/>
            <person name="Schulze K."/>
            <person name="Vorhoelter F.J."/>
            <person name="Yevsa T."/>
            <person name="Engle J.T."/>
            <person name="Goldman W.E."/>
            <person name="Puehler A."/>
            <person name="Goebel U.B."/>
            <person name="Goesmann A."/>
            <person name="Bloecker H."/>
            <person name="Kaiser O."/>
            <person name="Martinez-Arias R."/>
        </authorList>
    </citation>
    <scope>NUCLEOTIDE SEQUENCE [LARGE SCALE GENOMIC DNA]</scope>
    <source>
        <strain evidence="3">ATCC BAA-461 / DSM 12804 / CCUG 43448 / CIP 107267 / Se-1111R</strain>
    </source>
</reference>